<evidence type="ECO:0000256" key="5">
    <source>
        <dbReference type="ARBA" id="ARBA00022679"/>
    </source>
</evidence>
<dbReference type="Pfam" id="PF16575">
    <property type="entry name" value="CLP1_P"/>
    <property type="match status" value="1"/>
</dbReference>
<evidence type="ECO:0000313" key="12">
    <source>
        <dbReference type="Proteomes" id="UP000073492"/>
    </source>
</evidence>
<proteinExistence type="inferred from homology"/>
<dbReference type="PANTHER" id="PTHR12755">
    <property type="entry name" value="CLEAVAGE/POLYADENYLATION FACTOR IA SUBUNIT CLP1P"/>
    <property type="match status" value="1"/>
</dbReference>
<evidence type="ECO:0000313" key="11">
    <source>
        <dbReference type="EMBL" id="KXT09432.1"/>
    </source>
</evidence>
<dbReference type="EMBL" id="LFZO01000344">
    <property type="protein sequence ID" value="KXT09432.1"/>
    <property type="molecule type" value="Genomic_DNA"/>
</dbReference>
<evidence type="ECO:0000256" key="3">
    <source>
        <dbReference type="ARBA" id="ARBA00018706"/>
    </source>
</evidence>
<keyword evidence="6" id="KW-0547">Nucleotide-binding</keyword>
<feature type="domain" description="Clp1 P-loop" evidence="10">
    <location>
        <begin position="264"/>
        <end position="449"/>
    </location>
</feature>
<reference evidence="11 12" key="1">
    <citation type="submission" date="2015-07" db="EMBL/GenBank/DDBJ databases">
        <title>Comparative genomics of the Sigatoka disease complex on banana suggests a link between parallel evolutionary changes in Pseudocercospora fijiensis and Pseudocercospora eumusae and increased virulence on the banana host.</title>
        <authorList>
            <person name="Chang T.-C."/>
            <person name="Salvucci A."/>
            <person name="Crous P.W."/>
            <person name="Stergiopoulos I."/>
        </authorList>
    </citation>
    <scope>NUCLEOTIDE SEQUENCE [LARGE SCALE GENOMIC DNA]</scope>
    <source>
        <strain evidence="11 12">CBS 116634</strain>
    </source>
</reference>
<evidence type="ECO:0000256" key="9">
    <source>
        <dbReference type="SAM" id="MobiDB-lite"/>
    </source>
</evidence>
<feature type="region of interest" description="Disordered" evidence="9">
    <location>
        <begin position="604"/>
        <end position="655"/>
    </location>
</feature>
<keyword evidence="8" id="KW-0067">ATP-binding</keyword>
<dbReference type="GO" id="GO:0000448">
    <property type="term" value="P:cleavage in ITS2 between 5.8S rRNA and LSU-rRNA of tricistronic rRNA transcript (SSU-rRNA, 5.8S rRNA, LSU-rRNA)"/>
    <property type="evidence" value="ECO:0007669"/>
    <property type="project" value="TreeGrafter"/>
</dbReference>
<keyword evidence="7" id="KW-0418">Kinase</keyword>
<evidence type="ECO:0000256" key="7">
    <source>
        <dbReference type="ARBA" id="ARBA00022777"/>
    </source>
</evidence>
<evidence type="ECO:0000259" key="10">
    <source>
        <dbReference type="Pfam" id="PF16575"/>
    </source>
</evidence>
<dbReference type="GO" id="GO:0051731">
    <property type="term" value="F:polynucleotide 5'-hydroxyl-kinase activity"/>
    <property type="evidence" value="ECO:0007669"/>
    <property type="project" value="InterPro"/>
</dbReference>
<dbReference type="Proteomes" id="UP000073492">
    <property type="component" value="Unassembled WGS sequence"/>
</dbReference>
<evidence type="ECO:0000256" key="8">
    <source>
        <dbReference type="ARBA" id="ARBA00022840"/>
    </source>
</evidence>
<comment type="similarity">
    <text evidence="2">Belongs to the Clp1 family. NOL9/GRC3 subfamily.</text>
</comment>
<gene>
    <name evidence="11" type="ORF">AC579_2516</name>
</gene>
<sequence>MANKRKAREAYERPQKEIKSEKNLFSSDGVLTAQLSAFAAARKATQPDIDAATSAQVDGEDLLATKIASAHYDGRSSGTVTLALLSSDVDHVVAPVPSRPAIPLSTFKRGRGNVLEDDQGRLKLRLKADETVILIGEYDLEISQGVVIMYGAMLHPGLGPQKVYAPSTSALPAITAKRDGTVIVISSCGVQGLFQMERLSPLFRNIFARDEEKGRSFGLLSSTADDPLNRALTPLETDEATKRVLSRLSAKLETTKTTRTMAVGPKSSGKSTFNRLLCNMITSKAETGTCFYLDLDPGQPEFGPPGQLSLVGVRAPILGPAFTHPASTQSKTFRMIRSHTLAATTFKDDPEHYLRCASDLVRHVSKDAPLVVNSCGWVSGPGADALLSLIKALSISDIVLLDPVDDDVAESLSVLVANQMHRIPRRQRQPASRSPAELRAMQTMAYFHHKPTSTNTKWTLKPLSSMHHLAMPYSVGCAGVKAILSYGQAPHPDFLAETIEGAVVAVVVMENPGCLNTNHISYTLEENLPYISPHNTGHTPTLDPGKSHCLGLALVQAIDRDNKMLQILTPISEKDFVGVVGSSIVLVRGSFDSPDWAYQEDMFAGDDEMDEDRPWSPKRDIITSSNRHQRHQNLARSECDGKSKGASRDKKHTKK</sequence>
<keyword evidence="5" id="KW-0808">Transferase</keyword>
<dbReference type="STRING" id="113226.A0A139I4G6"/>
<evidence type="ECO:0000256" key="2">
    <source>
        <dbReference type="ARBA" id="ARBA00011003"/>
    </source>
</evidence>
<accession>A0A139I4G6</accession>
<dbReference type="GO" id="GO:0005524">
    <property type="term" value="F:ATP binding"/>
    <property type="evidence" value="ECO:0007669"/>
    <property type="project" value="UniProtKB-KW"/>
</dbReference>
<feature type="compositionally biased region" description="Basic and acidic residues" evidence="9">
    <location>
        <begin position="637"/>
        <end position="648"/>
    </location>
</feature>
<dbReference type="InterPro" id="IPR045116">
    <property type="entry name" value="Clp1/Grc3"/>
</dbReference>
<evidence type="ECO:0000256" key="1">
    <source>
        <dbReference type="ARBA" id="ARBA00003798"/>
    </source>
</evidence>
<comment type="caution">
    <text evidence="11">The sequence shown here is derived from an EMBL/GenBank/DDBJ whole genome shotgun (WGS) entry which is preliminary data.</text>
</comment>
<dbReference type="PANTHER" id="PTHR12755:SF3">
    <property type="entry name" value="POLYNUCLEOTIDE 5'-HYDROXYL-KINASE NOL9"/>
    <property type="match status" value="1"/>
</dbReference>
<dbReference type="OrthoDB" id="4054781at2759"/>
<feature type="compositionally biased region" description="Basic and acidic residues" evidence="9">
    <location>
        <begin position="612"/>
        <end position="621"/>
    </location>
</feature>
<dbReference type="InterPro" id="IPR032319">
    <property type="entry name" value="CLP1_P"/>
</dbReference>
<keyword evidence="12" id="KW-1185">Reference proteome</keyword>
<organism evidence="11 12">
    <name type="scientific">Pseudocercospora musae</name>
    <dbReference type="NCBI Taxonomy" id="113226"/>
    <lineage>
        <taxon>Eukaryota</taxon>
        <taxon>Fungi</taxon>
        <taxon>Dikarya</taxon>
        <taxon>Ascomycota</taxon>
        <taxon>Pezizomycotina</taxon>
        <taxon>Dothideomycetes</taxon>
        <taxon>Dothideomycetidae</taxon>
        <taxon>Mycosphaerellales</taxon>
        <taxon>Mycosphaerellaceae</taxon>
        <taxon>Pseudocercospora</taxon>
    </lineage>
</organism>
<evidence type="ECO:0000256" key="4">
    <source>
        <dbReference type="ARBA" id="ARBA00019824"/>
    </source>
</evidence>
<evidence type="ECO:0000256" key="6">
    <source>
        <dbReference type="ARBA" id="ARBA00022741"/>
    </source>
</evidence>
<dbReference type="InterPro" id="IPR027417">
    <property type="entry name" value="P-loop_NTPase"/>
</dbReference>
<name>A0A139I4G6_9PEZI</name>
<dbReference type="AlphaFoldDB" id="A0A139I4G6"/>
<protein>
    <recommendedName>
        <fullName evidence="4">Polynucleotide 5'-hydroxyl-kinase GRC3</fullName>
    </recommendedName>
    <alternativeName>
        <fullName evidence="3">Polynucleotide 5'-hydroxyl-kinase grc3</fullName>
    </alternativeName>
</protein>
<dbReference type="Gene3D" id="3.40.50.300">
    <property type="entry name" value="P-loop containing nucleotide triphosphate hydrolases"/>
    <property type="match status" value="1"/>
</dbReference>
<dbReference type="GO" id="GO:0005634">
    <property type="term" value="C:nucleus"/>
    <property type="evidence" value="ECO:0007669"/>
    <property type="project" value="TreeGrafter"/>
</dbReference>
<comment type="function">
    <text evidence="1">Polynucleotide 5'-kinase involved in rRNA processing.</text>
</comment>